<proteinExistence type="predicted"/>
<organism evidence="2 3">
    <name type="scientific">Triplophysa rosa</name>
    <name type="common">Cave loach</name>
    <dbReference type="NCBI Taxonomy" id="992332"/>
    <lineage>
        <taxon>Eukaryota</taxon>
        <taxon>Metazoa</taxon>
        <taxon>Chordata</taxon>
        <taxon>Craniata</taxon>
        <taxon>Vertebrata</taxon>
        <taxon>Euteleostomi</taxon>
        <taxon>Actinopterygii</taxon>
        <taxon>Neopterygii</taxon>
        <taxon>Teleostei</taxon>
        <taxon>Ostariophysi</taxon>
        <taxon>Cypriniformes</taxon>
        <taxon>Nemacheilidae</taxon>
        <taxon>Triplophysa</taxon>
    </lineage>
</organism>
<evidence type="ECO:0000256" key="1">
    <source>
        <dbReference type="SAM" id="MobiDB-lite"/>
    </source>
</evidence>
<feature type="region of interest" description="Disordered" evidence="1">
    <location>
        <begin position="1"/>
        <end position="84"/>
    </location>
</feature>
<comment type="caution">
    <text evidence="2">The sequence shown here is derived from an EMBL/GenBank/DDBJ whole genome shotgun (WGS) entry which is preliminary data.</text>
</comment>
<reference evidence="2" key="1">
    <citation type="submission" date="2021-02" db="EMBL/GenBank/DDBJ databases">
        <title>Comparative genomics reveals that relaxation of natural selection precedes convergent phenotypic evolution of cavefish.</title>
        <authorList>
            <person name="Peng Z."/>
        </authorList>
    </citation>
    <scope>NUCLEOTIDE SEQUENCE</scope>
    <source>
        <tissue evidence="2">Muscle</tissue>
    </source>
</reference>
<feature type="non-terminal residue" evidence="2">
    <location>
        <position position="1"/>
    </location>
</feature>
<accession>A0A9W8C3J0</accession>
<evidence type="ECO:0000313" key="2">
    <source>
        <dbReference type="EMBL" id="KAI7806443.1"/>
    </source>
</evidence>
<evidence type="ECO:0000313" key="3">
    <source>
        <dbReference type="Proteomes" id="UP001059041"/>
    </source>
</evidence>
<protein>
    <submittedName>
        <fullName evidence="2">Uncharacterized protein</fullName>
    </submittedName>
</protein>
<dbReference type="AlphaFoldDB" id="A0A9W8C3J0"/>
<gene>
    <name evidence="2" type="ORF">IRJ41_006049</name>
</gene>
<keyword evidence="3" id="KW-1185">Reference proteome</keyword>
<dbReference type="EMBL" id="JAFHDT010000008">
    <property type="protein sequence ID" value="KAI7806443.1"/>
    <property type="molecule type" value="Genomic_DNA"/>
</dbReference>
<feature type="compositionally biased region" description="Acidic residues" evidence="1">
    <location>
        <begin position="18"/>
        <end position="27"/>
    </location>
</feature>
<dbReference type="Proteomes" id="UP001059041">
    <property type="component" value="Linkage Group LG8"/>
</dbReference>
<name>A0A9W8C3J0_TRIRA</name>
<sequence>QQLPSSPYQNHGPAMNYNDDEEDEEDPYGGYPRGYPPQYYQPSYPGPAHPVDTVGMRSPGTRRFSRSTTEEESADETAVRVKAE</sequence>